<dbReference type="Proteomes" id="UP001054945">
    <property type="component" value="Unassembled WGS sequence"/>
</dbReference>
<dbReference type="EMBL" id="BPLR01020023">
    <property type="protein sequence ID" value="GIX74080.1"/>
    <property type="molecule type" value="Genomic_DNA"/>
</dbReference>
<evidence type="ECO:0000313" key="2">
    <source>
        <dbReference type="Proteomes" id="UP001054945"/>
    </source>
</evidence>
<keyword evidence="2" id="KW-1185">Reference proteome</keyword>
<organism evidence="1 2">
    <name type="scientific">Caerostris extrusa</name>
    <name type="common">Bark spider</name>
    <name type="synonym">Caerostris bankana</name>
    <dbReference type="NCBI Taxonomy" id="172846"/>
    <lineage>
        <taxon>Eukaryota</taxon>
        <taxon>Metazoa</taxon>
        <taxon>Ecdysozoa</taxon>
        <taxon>Arthropoda</taxon>
        <taxon>Chelicerata</taxon>
        <taxon>Arachnida</taxon>
        <taxon>Araneae</taxon>
        <taxon>Araneomorphae</taxon>
        <taxon>Entelegynae</taxon>
        <taxon>Araneoidea</taxon>
        <taxon>Araneidae</taxon>
        <taxon>Caerostris</taxon>
    </lineage>
</organism>
<protein>
    <submittedName>
        <fullName evidence="1">Uncharacterized protein</fullName>
    </submittedName>
</protein>
<comment type="caution">
    <text evidence="1">The sequence shown here is derived from an EMBL/GenBank/DDBJ whole genome shotgun (WGS) entry which is preliminary data.</text>
</comment>
<dbReference type="AlphaFoldDB" id="A0AAV4MNX7"/>
<gene>
    <name evidence="1" type="ORF">CEXT_436111</name>
</gene>
<proteinExistence type="predicted"/>
<name>A0AAV4MNX7_CAEEX</name>
<accession>A0AAV4MNX7</accession>
<evidence type="ECO:0000313" key="1">
    <source>
        <dbReference type="EMBL" id="GIX74080.1"/>
    </source>
</evidence>
<sequence>MSPNESSRFILFVKRGWECFCVHPKPADKKSSQRILTQKREIIFQAFHRLLKRRHNRTASGSNGAWGCQLKKSPMRMIHQFCFESFEIAIGEQLTVKKLELSKEQLIVGFKKIDLKDNRQPTTIIVIINFSSDFNNVT</sequence>
<reference evidence="1 2" key="1">
    <citation type="submission" date="2021-06" db="EMBL/GenBank/DDBJ databases">
        <title>Caerostris extrusa draft genome.</title>
        <authorList>
            <person name="Kono N."/>
            <person name="Arakawa K."/>
        </authorList>
    </citation>
    <scope>NUCLEOTIDE SEQUENCE [LARGE SCALE GENOMIC DNA]</scope>
</reference>